<proteinExistence type="predicted"/>
<dbReference type="AlphaFoldDB" id="A0A0R1KQ57"/>
<dbReference type="PATRIC" id="fig|1423788.3.peg.1669"/>
<protein>
    <submittedName>
        <fullName evidence="1">Uncharacterized protein</fullName>
    </submittedName>
</protein>
<gene>
    <name evidence="1" type="ORF">FC78_GL001619</name>
</gene>
<evidence type="ECO:0000313" key="2">
    <source>
        <dbReference type="Proteomes" id="UP000051515"/>
    </source>
</evidence>
<dbReference type="Proteomes" id="UP000051515">
    <property type="component" value="Unassembled WGS sequence"/>
</dbReference>
<reference evidence="1 2" key="1">
    <citation type="journal article" date="2015" name="Genome Announc.">
        <title>Expanding the biotechnology potential of lactobacilli through comparative genomics of 213 strains and associated genera.</title>
        <authorList>
            <person name="Sun Z."/>
            <person name="Harris H.M."/>
            <person name="McCann A."/>
            <person name="Guo C."/>
            <person name="Argimon S."/>
            <person name="Zhang W."/>
            <person name="Yang X."/>
            <person name="Jeffery I.B."/>
            <person name="Cooney J.C."/>
            <person name="Kagawa T.F."/>
            <person name="Liu W."/>
            <person name="Song Y."/>
            <person name="Salvetti E."/>
            <person name="Wrobel A."/>
            <person name="Rasinkangas P."/>
            <person name="Parkhill J."/>
            <person name="Rea M.C."/>
            <person name="O'Sullivan O."/>
            <person name="Ritari J."/>
            <person name="Douillard F.P."/>
            <person name="Paul Ross R."/>
            <person name="Yang R."/>
            <person name="Briner A.E."/>
            <person name="Felis G.E."/>
            <person name="de Vos W.M."/>
            <person name="Barrangou R."/>
            <person name="Klaenhammer T.R."/>
            <person name="Caufield P.W."/>
            <person name="Cui Y."/>
            <person name="Zhang H."/>
            <person name="O'Toole P.W."/>
        </authorList>
    </citation>
    <scope>NUCLEOTIDE SEQUENCE [LARGE SCALE GENOMIC DNA]</scope>
    <source>
        <strain evidence="1 2">DSM 19674</strain>
    </source>
</reference>
<comment type="caution">
    <text evidence="1">The sequence shown here is derived from an EMBL/GenBank/DDBJ whole genome shotgun (WGS) entry which is preliminary data.</text>
</comment>
<dbReference type="OrthoDB" id="1699217at2"/>
<sequence>MTEKLTEARSKANRKWDEKNKIRTGYLRHKARAKSFITKSPKDGATKPNEYLNDLLDMKKLLDKKINELK</sequence>
<dbReference type="RefSeq" id="WP_056951931.1">
    <property type="nucleotide sequence ID" value="NZ_AZDY01000037.1"/>
</dbReference>
<evidence type="ECO:0000313" key="1">
    <source>
        <dbReference type="EMBL" id="KRK82817.1"/>
    </source>
</evidence>
<accession>A0A0R1KQ57</accession>
<organism evidence="1 2">
    <name type="scientific">Companilactobacillus bobalius DSM 19674</name>
    <dbReference type="NCBI Taxonomy" id="1423788"/>
    <lineage>
        <taxon>Bacteria</taxon>
        <taxon>Bacillati</taxon>
        <taxon>Bacillota</taxon>
        <taxon>Bacilli</taxon>
        <taxon>Lactobacillales</taxon>
        <taxon>Lactobacillaceae</taxon>
        <taxon>Companilactobacillus</taxon>
        <taxon>Companilactobacillus bobalius</taxon>
    </lineage>
</organism>
<name>A0A0R1KQ57_9LACO</name>
<dbReference type="EMBL" id="AZDY01000037">
    <property type="protein sequence ID" value="KRK82817.1"/>
    <property type="molecule type" value="Genomic_DNA"/>
</dbReference>
<keyword evidence="2" id="KW-1185">Reference proteome</keyword>